<protein>
    <submittedName>
        <fullName evidence="1">Uncharacterized protein</fullName>
    </submittedName>
</protein>
<accession>X6NKS9</accession>
<proteinExistence type="predicted"/>
<name>X6NKS9_RETFI</name>
<evidence type="ECO:0000313" key="2">
    <source>
        <dbReference type="Proteomes" id="UP000023152"/>
    </source>
</evidence>
<keyword evidence="2" id="KW-1185">Reference proteome</keyword>
<gene>
    <name evidence="1" type="ORF">RFI_11165</name>
</gene>
<reference evidence="1 2" key="1">
    <citation type="journal article" date="2013" name="Curr. Biol.">
        <title>The Genome of the Foraminiferan Reticulomyxa filosa.</title>
        <authorList>
            <person name="Glockner G."/>
            <person name="Hulsmann N."/>
            <person name="Schleicher M."/>
            <person name="Noegel A.A."/>
            <person name="Eichinger L."/>
            <person name="Gallinger C."/>
            <person name="Pawlowski J."/>
            <person name="Sierra R."/>
            <person name="Euteneuer U."/>
            <person name="Pillet L."/>
            <person name="Moustafa A."/>
            <person name="Platzer M."/>
            <person name="Groth M."/>
            <person name="Szafranski K."/>
            <person name="Schliwa M."/>
        </authorList>
    </citation>
    <scope>NUCLEOTIDE SEQUENCE [LARGE SCALE GENOMIC DNA]</scope>
</reference>
<evidence type="ECO:0000313" key="1">
    <source>
        <dbReference type="EMBL" id="ETO25972.1"/>
    </source>
</evidence>
<organism evidence="1 2">
    <name type="scientific">Reticulomyxa filosa</name>
    <dbReference type="NCBI Taxonomy" id="46433"/>
    <lineage>
        <taxon>Eukaryota</taxon>
        <taxon>Sar</taxon>
        <taxon>Rhizaria</taxon>
        <taxon>Retaria</taxon>
        <taxon>Foraminifera</taxon>
        <taxon>Monothalamids</taxon>
        <taxon>Reticulomyxidae</taxon>
        <taxon>Reticulomyxa</taxon>
    </lineage>
</organism>
<dbReference type="Proteomes" id="UP000023152">
    <property type="component" value="Unassembled WGS sequence"/>
</dbReference>
<comment type="caution">
    <text evidence="1">The sequence shown here is derived from an EMBL/GenBank/DDBJ whole genome shotgun (WGS) entry which is preliminary data.</text>
</comment>
<dbReference type="AlphaFoldDB" id="X6NKS9"/>
<dbReference type="EMBL" id="ASPP01008169">
    <property type="protein sequence ID" value="ETO25972.1"/>
    <property type="molecule type" value="Genomic_DNA"/>
</dbReference>
<sequence length="181" mass="21450">MSDPIFQRLTNLPFPLKDSQCVWHKDEILICGGPEERKCYSYHTYTRKYKEICWYPFEVTLDGHCVVKLEDINKNNDSDHITLLSFGFSSRGMHRHTLVMKYVSVWDNPKKLKKPEFCNTWYFLNDSHQLKIIIGKNEDYQGVRAVIGNGLLFITYPRNNISVFDLYRHQFIKHAILPVFK</sequence>